<evidence type="ECO:0000256" key="1">
    <source>
        <dbReference type="SAM" id="MobiDB-lite"/>
    </source>
</evidence>
<dbReference type="AlphaFoldDB" id="A0A8X6X6U7"/>
<protein>
    <submittedName>
        <fullName evidence="2">Uncharacterized protein</fullName>
    </submittedName>
</protein>
<accession>A0A8X6X6U7</accession>
<gene>
    <name evidence="2" type="ORF">TNIN_93241</name>
</gene>
<organism evidence="2 3">
    <name type="scientific">Trichonephila inaurata madagascariensis</name>
    <dbReference type="NCBI Taxonomy" id="2747483"/>
    <lineage>
        <taxon>Eukaryota</taxon>
        <taxon>Metazoa</taxon>
        <taxon>Ecdysozoa</taxon>
        <taxon>Arthropoda</taxon>
        <taxon>Chelicerata</taxon>
        <taxon>Arachnida</taxon>
        <taxon>Araneae</taxon>
        <taxon>Araneomorphae</taxon>
        <taxon>Entelegynae</taxon>
        <taxon>Araneoidea</taxon>
        <taxon>Nephilidae</taxon>
        <taxon>Trichonephila</taxon>
        <taxon>Trichonephila inaurata</taxon>
    </lineage>
</organism>
<evidence type="ECO:0000313" key="3">
    <source>
        <dbReference type="Proteomes" id="UP000886998"/>
    </source>
</evidence>
<dbReference type="EMBL" id="BMAV01005858">
    <property type="protein sequence ID" value="GFY47262.1"/>
    <property type="molecule type" value="Genomic_DNA"/>
</dbReference>
<feature type="region of interest" description="Disordered" evidence="1">
    <location>
        <begin position="29"/>
        <end position="69"/>
    </location>
</feature>
<dbReference type="OrthoDB" id="10360285at2759"/>
<dbReference type="Proteomes" id="UP000886998">
    <property type="component" value="Unassembled WGS sequence"/>
</dbReference>
<sequence length="90" mass="10009">MVQLMPTPSLKRPRPVKKLNEALLPSLFMKHPQPEGSTKALLADPLEHVSSSRHEQQQQHPEDVSSFFGDDEMASSGFVLQVIVFLLDGS</sequence>
<feature type="compositionally biased region" description="Basic and acidic residues" evidence="1">
    <location>
        <begin position="45"/>
        <end position="63"/>
    </location>
</feature>
<proteinExistence type="predicted"/>
<name>A0A8X6X6U7_9ARAC</name>
<keyword evidence="3" id="KW-1185">Reference proteome</keyword>
<evidence type="ECO:0000313" key="2">
    <source>
        <dbReference type="EMBL" id="GFY47262.1"/>
    </source>
</evidence>
<reference evidence="2" key="1">
    <citation type="submission" date="2020-08" db="EMBL/GenBank/DDBJ databases">
        <title>Multicomponent nature underlies the extraordinary mechanical properties of spider dragline silk.</title>
        <authorList>
            <person name="Kono N."/>
            <person name="Nakamura H."/>
            <person name="Mori M."/>
            <person name="Yoshida Y."/>
            <person name="Ohtoshi R."/>
            <person name="Malay A.D."/>
            <person name="Moran D.A.P."/>
            <person name="Tomita M."/>
            <person name="Numata K."/>
            <person name="Arakawa K."/>
        </authorList>
    </citation>
    <scope>NUCLEOTIDE SEQUENCE</scope>
</reference>
<comment type="caution">
    <text evidence="2">The sequence shown here is derived from an EMBL/GenBank/DDBJ whole genome shotgun (WGS) entry which is preliminary data.</text>
</comment>